<evidence type="ECO:0000313" key="1">
    <source>
        <dbReference type="EMBL" id="ORX82032.1"/>
    </source>
</evidence>
<dbReference type="Gene3D" id="1.25.40.20">
    <property type="entry name" value="Ankyrin repeat-containing domain"/>
    <property type="match status" value="1"/>
</dbReference>
<sequence length="102" mass="12261">MIKVRDKININILDNNGYTPLIRLYIKEDKNIIDYLMRYSDIRKNKYLNIIFYNFNKININTLDENGYTLLILSYFKDYKDIFNCLIDYSDINVNSDGKNNL</sequence>
<dbReference type="Proteomes" id="UP000193944">
    <property type="component" value="Unassembled WGS sequence"/>
</dbReference>
<comment type="caution">
    <text evidence="1">The sequence shown here is derived from an EMBL/GenBank/DDBJ whole genome shotgun (WGS) entry which is preliminary data.</text>
</comment>
<gene>
    <name evidence="1" type="ORF">BCR32DRAFT_244499</name>
</gene>
<name>A0A1Y1X8I1_9FUNG</name>
<reference evidence="1 2" key="2">
    <citation type="submission" date="2016-08" db="EMBL/GenBank/DDBJ databases">
        <title>Pervasive Adenine N6-methylation of Active Genes in Fungi.</title>
        <authorList>
            <consortium name="DOE Joint Genome Institute"/>
            <person name="Mondo S.J."/>
            <person name="Dannebaum R.O."/>
            <person name="Kuo R.C."/>
            <person name="Labutti K."/>
            <person name="Haridas S."/>
            <person name="Kuo A."/>
            <person name="Salamov A."/>
            <person name="Ahrendt S.R."/>
            <person name="Lipzen A."/>
            <person name="Sullivan W."/>
            <person name="Andreopoulos W.B."/>
            <person name="Clum A."/>
            <person name="Lindquist E."/>
            <person name="Daum C."/>
            <person name="Ramamoorthy G.K."/>
            <person name="Gryganskyi A."/>
            <person name="Culley D."/>
            <person name="Magnuson J.K."/>
            <person name="James T.Y."/>
            <person name="O'Malley M.A."/>
            <person name="Stajich J.E."/>
            <person name="Spatafora J.W."/>
            <person name="Visel A."/>
            <person name="Grigoriev I.V."/>
        </authorList>
    </citation>
    <scope>NUCLEOTIDE SEQUENCE [LARGE SCALE GENOMIC DNA]</scope>
    <source>
        <strain evidence="1 2">S4</strain>
    </source>
</reference>
<dbReference type="EMBL" id="MCFG01000105">
    <property type="protein sequence ID" value="ORX82032.1"/>
    <property type="molecule type" value="Genomic_DNA"/>
</dbReference>
<dbReference type="SUPFAM" id="SSF48403">
    <property type="entry name" value="Ankyrin repeat"/>
    <property type="match status" value="1"/>
</dbReference>
<accession>A0A1Y1X8I1</accession>
<dbReference type="AlphaFoldDB" id="A0A1Y1X8I1"/>
<evidence type="ECO:0008006" key="3">
    <source>
        <dbReference type="Google" id="ProtNLM"/>
    </source>
</evidence>
<dbReference type="InterPro" id="IPR036770">
    <property type="entry name" value="Ankyrin_rpt-contain_sf"/>
</dbReference>
<dbReference type="OrthoDB" id="341259at2759"/>
<organism evidence="1 2">
    <name type="scientific">Anaeromyces robustus</name>
    <dbReference type="NCBI Taxonomy" id="1754192"/>
    <lineage>
        <taxon>Eukaryota</taxon>
        <taxon>Fungi</taxon>
        <taxon>Fungi incertae sedis</taxon>
        <taxon>Chytridiomycota</taxon>
        <taxon>Chytridiomycota incertae sedis</taxon>
        <taxon>Neocallimastigomycetes</taxon>
        <taxon>Neocallimastigales</taxon>
        <taxon>Neocallimastigaceae</taxon>
        <taxon>Anaeromyces</taxon>
    </lineage>
</organism>
<keyword evidence="2" id="KW-1185">Reference proteome</keyword>
<evidence type="ECO:0000313" key="2">
    <source>
        <dbReference type="Proteomes" id="UP000193944"/>
    </source>
</evidence>
<reference evidence="1 2" key="1">
    <citation type="submission" date="2016-08" db="EMBL/GenBank/DDBJ databases">
        <title>A Parts List for Fungal Cellulosomes Revealed by Comparative Genomics.</title>
        <authorList>
            <consortium name="DOE Joint Genome Institute"/>
            <person name="Haitjema C.H."/>
            <person name="Gilmore S.P."/>
            <person name="Henske J.K."/>
            <person name="Solomon K.V."/>
            <person name="De Groot R."/>
            <person name="Kuo A."/>
            <person name="Mondo S.J."/>
            <person name="Salamov A.A."/>
            <person name="Labutti K."/>
            <person name="Zhao Z."/>
            <person name="Chiniquy J."/>
            <person name="Barry K."/>
            <person name="Brewer H.M."/>
            <person name="Purvine S.O."/>
            <person name="Wright A.T."/>
            <person name="Boxma B."/>
            <person name="Van Alen T."/>
            <person name="Hackstein J.H."/>
            <person name="Baker S.E."/>
            <person name="Grigoriev I.V."/>
            <person name="O'Malley M.A."/>
        </authorList>
    </citation>
    <scope>NUCLEOTIDE SEQUENCE [LARGE SCALE GENOMIC DNA]</scope>
    <source>
        <strain evidence="1 2">S4</strain>
    </source>
</reference>
<protein>
    <recommendedName>
        <fullName evidence="3">Ankyrin</fullName>
    </recommendedName>
</protein>
<proteinExistence type="predicted"/>